<gene>
    <name evidence="1" type="ORF">HNR48_001376</name>
</gene>
<proteinExistence type="predicted"/>
<name>A0A7X0JRR6_9GAMM</name>
<comment type="caution">
    <text evidence="1">The sequence shown here is derived from an EMBL/GenBank/DDBJ whole genome shotgun (WGS) entry which is preliminary data.</text>
</comment>
<evidence type="ECO:0000313" key="1">
    <source>
        <dbReference type="EMBL" id="MBB6521098.1"/>
    </source>
</evidence>
<evidence type="ECO:0000313" key="2">
    <source>
        <dbReference type="Proteomes" id="UP000528457"/>
    </source>
</evidence>
<dbReference type="InParanoid" id="A0A7X0JRR6"/>
<accession>A0A7X0JRR6</accession>
<dbReference type="RefSeq" id="WP_166849427.1">
    <property type="nucleotide sequence ID" value="NZ_JAAONY010000001.1"/>
</dbReference>
<protein>
    <submittedName>
        <fullName evidence="1">Uncharacterized protein</fullName>
    </submittedName>
</protein>
<keyword evidence="2" id="KW-1185">Reference proteome</keyword>
<reference evidence="1 2" key="1">
    <citation type="submission" date="2020-08" db="EMBL/GenBank/DDBJ databases">
        <title>Genomic Encyclopedia of Type Strains, Phase IV (KMG-IV): sequencing the most valuable type-strain genomes for metagenomic binning, comparative biology and taxonomic classification.</title>
        <authorList>
            <person name="Goeker M."/>
        </authorList>
    </citation>
    <scope>NUCLEOTIDE SEQUENCE [LARGE SCALE GENOMIC DNA]</scope>
    <source>
        <strain evidence="1 2">DSM 22368</strain>
    </source>
</reference>
<organism evidence="1 2">
    <name type="scientific">Pseudoteredinibacter isoporae</name>
    <dbReference type="NCBI Taxonomy" id="570281"/>
    <lineage>
        <taxon>Bacteria</taxon>
        <taxon>Pseudomonadati</taxon>
        <taxon>Pseudomonadota</taxon>
        <taxon>Gammaproteobacteria</taxon>
        <taxon>Cellvibrionales</taxon>
        <taxon>Cellvibrionaceae</taxon>
        <taxon>Pseudoteredinibacter</taxon>
    </lineage>
</organism>
<sequence length="177" mass="19657">MKNLGLVTFVIVLLSAFSSVKPDYSRYVVGVPEADVFPTDRSENAKETSIIYAESGMLGKHQYIVLIEDPKHKSDHPVQDGRVSYSEAIDLMLGSSDKLEGLQAMKLPSGEVDLVFNWVGFNTGFIGGYKVSFPVRVSFNAQAGRSYIIAADGWPYFPDFYVRDLNISEKVEAKFSN</sequence>
<dbReference type="AlphaFoldDB" id="A0A7X0JRR6"/>
<dbReference type="EMBL" id="JACHHT010000001">
    <property type="protein sequence ID" value="MBB6521098.1"/>
    <property type="molecule type" value="Genomic_DNA"/>
</dbReference>
<dbReference type="Proteomes" id="UP000528457">
    <property type="component" value="Unassembled WGS sequence"/>
</dbReference>